<dbReference type="PROSITE" id="PS50056">
    <property type="entry name" value="TYR_PHOSPHATASE_2"/>
    <property type="match status" value="1"/>
</dbReference>
<dbReference type="GO" id="GO:0004484">
    <property type="term" value="F:mRNA guanylyltransferase activity"/>
    <property type="evidence" value="ECO:0007669"/>
    <property type="project" value="TreeGrafter"/>
</dbReference>
<dbReference type="GO" id="GO:0006370">
    <property type="term" value="P:7-methylguanosine mRNA capping"/>
    <property type="evidence" value="ECO:0007669"/>
    <property type="project" value="TreeGrafter"/>
</dbReference>
<dbReference type="Gene3D" id="3.90.190.10">
    <property type="entry name" value="Protein tyrosine phosphatase superfamily"/>
    <property type="match status" value="1"/>
</dbReference>
<dbReference type="CDD" id="cd17664">
    <property type="entry name" value="Mce1_N"/>
    <property type="match status" value="1"/>
</dbReference>
<organism evidence="6">
    <name type="scientific">Arion vulgaris</name>
    <dbReference type="NCBI Taxonomy" id="1028688"/>
    <lineage>
        <taxon>Eukaryota</taxon>
        <taxon>Metazoa</taxon>
        <taxon>Spiralia</taxon>
        <taxon>Lophotrochozoa</taxon>
        <taxon>Mollusca</taxon>
        <taxon>Gastropoda</taxon>
        <taxon>Heterobranchia</taxon>
        <taxon>Euthyneura</taxon>
        <taxon>Panpulmonata</taxon>
        <taxon>Eupulmonata</taxon>
        <taxon>Stylommatophora</taxon>
        <taxon>Helicina</taxon>
        <taxon>Arionoidea</taxon>
        <taxon>Arionidae</taxon>
        <taxon>Arion</taxon>
    </lineage>
</organism>
<dbReference type="PANTHER" id="PTHR10367:SF17">
    <property type="entry name" value="MRNA-CAPPING ENZYME"/>
    <property type="match status" value="1"/>
</dbReference>
<sequence>MSSFNKKRKYEDVGNNIHIPSRWLQCPRKGQVVNNKFLPFKTPLDSKYDGQVPEENQFKIAMLFTVAKTLRKKIGLIVNLCNTERFYNMNEVIFKEQDCGITQLKCKGRSETPTEEQTTAFVNLCDNFIRNRPLDIIGVHCTHGFNRTGFLICAYLVEKESWGVEAAVRKFAEARPPGIYKQDYLNELFERYGDKEDTPMAPALPAWCTESDDADVEDDDKQSGSHSGQANGGGWGKRKKEFMKKVGLVCTIQFLE</sequence>
<keyword evidence="2" id="KW-0904">Protein phosphatase</keyword>
<dbReference type="AlphaFoldDB" id="A0A0B7ADD3"/>
<evidence type="ECO:0000259" key="5">
    <source>
        <dbReference type="PROSITE" id="PS50056"/>
    </source>
</evidence>
<feature type="region of interest" description="Disordered" evidence="3">
    <location>
        <begin position="211"/>
        <end position="237"/>
    </location>
</feature>
<dbReference type="FunFam" id="3.90.190.10:FF:000040">
    <property type="entry name" value="mRNA-capping enzyme"/>
    <property type="match status" value="1"/>
</dbReference>
<dbReference type="Pfam" id="PF00782">
    <property type="entry name" value="DSPc"/>
    <property type="match status" value="1"/>
</dbReference>
<keyword evidence="1" id="KW-0378">Hydrolase</keyword>
<gene>
    <name evidence="6" type="primary">ORF113090</name>
</gene>
<dbReference type="InterPro" id="IPR000340">
    <property type="entry name" value="Dual-sp_phosphatase_cat-dom"/>
</dbReference>
<dbReference type="PROSITE" id="PS00383">
    <property type="entry name" value="TYR_PHOSPHATASE_1"/>
    <property type="match status" value="1"/>
</dbReference>
<name>A0A0B7ADD3_9EUPU</name>
<dbReference type="GO" id="GO:0004721">
    <property type="term" value="F:phosphoprotein phosphatase activity"/>
    <property type="evidence" value="ECO:0007669"/>
    <property type="project" value="UniProtKB-KW"/>
</dbReference>
<dbReference type="InterPro" id="IPR000387">
    <property type="entry name" value="Tyr_Pase_dom"/>
</dbReference>
<evidence type="ECO:0000256" key="1">
    <source>
        <dbReference type="ARBA" id="ARBA00022801"/>
    </source>
</evidence>
<reference evidence="6" key="1">
    <citation type="submission" date="2014-12" db="EMBL/GenBank/DDBJ databases">
        <title>Insight into the proteome of Arion vulgaris.</title>
        <authorList>
            <person name="Aradska J."/>
            <person name="Bulat T."/>
            <person name="Smidak R."/>
            <person name="Sarate P."/>
            <person name="Gangsoo J."/>
            <person name="Sialana F."/>
            <person name="Bilban M."/>
            <person name="Lubec G."/>
        </authorList>
    </citation>
    <scope>NUCLEOTIDE SEQUENCE</scope>
    <source>
        <tissue evidence="6">Skin</tissue>
    </source>
</reference>
<dbReference type="InterPro" id="IPR016130">
    <property type="entry name" value="Tyr_Pase_AS"/>
</dbReference>
<dbReference type="InterPro" id="IPR020422">
    <property type="entry name" value="TYR_PHOSPHATASE_DUAL_dom"/>
</dbReference>
<accession>A0A0B7ADD3</accession>
<dbReference type="PANTHER" id="PTHR10367">
    <property type="entry name" value="MRNA-CAPPING ENZYME"/>
    <property type="match status" value="1"/>
</dbReference>
<evidence type="ECO:0000259" key="4">
    <source>
        <dbReference type="PROSITE" id="PS50054"/>
    </source>
</evidence>
<proteinExistence type="predicted"/>
<feature type="domain" description="Tyrosine-protein phosphatase" evidence="4">
    <location>
        <begin position="39"/>
        <end position="198"/>
    </location>
</feature>
<evidence type="ECO:0000256" key="3">
    <source>
        <dbReference type="SAM" id="MobiDB-lite"/>
    </source>
</evidence>
<evidence type="ECO:0000256" key="2">
    <source>
        <dbReference type="ARBA" id="ARBA00022912"/>
    </source>
</evidence>
<feature type="domain" description="Tyrosine specific protein phosphatases" evidence="5">
    <location>
        <begin position="119"/>
        <end position="186"/>
    </location>
</feature>
<dbReference type="EMBL" id="HACG01032139">
    <property type="protein sequence ID" value="CEK79004.1"/>
    <property type="molecule type" value="Transcribed_RNA"/>
</dbReference>
<dbReference type="InterPro" id="IPR051029">
    <property type="entry name" value="mRNA_Capping_Enz/RNA_Phosphat"/>
</dbReference>
<dbReference type="InterPro" id="IPR029021">
    <property type="entry name" value="Prot-tyrosine_phosphatase-like"/>
</dbReference>
<dbReference type="PROSITE" id="PS50054">
    <property type="entry name" value="TYR_PHOSPHATASE_DUAL"/>
    <property type="match status" value="1"/>
</dbReference>
<protein>
    <submittedName>
        <fullName evidence="6">Uncharacterized protein</fullName>
    </submittedName>
</protein>
<evidence type="ECO:0000313" key="6">
    <source>
        <dbReference type="EMBL" id="CEK79004.1"/>
    </source>
</evidence>
<dbReference type="SUPFAM" id="SSF52799">
    <property type="entry name" value="(Phosphotyrosine protein) phosphatases II"/>
    <property type="match status" value="1"/>
</dbReference>
<feature type="compositionally biased region" description="Acidic residues" evidence="3">
    <location>
        <begin position="211"/>
        <end position="220"/>
    </location>
</feature>